<evidence type="ECO:0000256" key="1">
    <source>
        <dbReference type="ARBA" id="ARBA00008007"/>
    </source>
</evidence>
<dbReference type="InterPro" id="IPR029057">
    <property type="entry name" value="PRTase-like"/>
</dbReference>
<dbReference type="SUPFAM" id="SSF53271">
    <property type="entry name" value="PRTase-like"/>
    <property type="match status" value="1"/>
</dbReference>
<keyword evidence="4" id="KW-1185">Reference proteome</keyword>
<dbReference type="PATRIC" id="fig|630626.3.peg.222"/>
<dbReference type="eggNOG" id="COG1040">
    <property type="taxonomic scope" value="Bacteria"/>
</dbReference>
<organism evidence="3 4">
    <name type="scientific">Shimwellia blattae (strain ATCC 29907 / DSM 4481 / JCM 1650 / NBRC 105725 / CDC 9005-74)</name>
    <name type="common">Escherichia blattae</name>
    <dbReference type="NCBI Taxonomy" id="630626"/>
    <lineage>
        <taxon>Bacteria</taxon>
        <taxon>Pseudomonadati</taxon>
        <taxon>Pseudomonadota</taxon>
        <taxon>Gammaproteobacteria</taxon>
        <taxon>Enterobacterales</taxon>
        <taxon>Enterobacteriaceae</taxon>
        <taxon>Shimwellia</taxon>
    </lineage>
</organism>
<accession>I2B497</accession>
<comment type="similarity">
    <text evidence="1">Belongs to the ComF/GntX family.</text>
</comment>
<dbReference type="PANTHER" id="PTHR47505">
    <property type="entry name" value="DNA UTILIZATION PROTEIN YHGH"/>
    <property type="match status" value="1"/>
</dbReference>
<gene>
    <name evidence="3" type="primary">gntX</name>
    <name evidence="3" type="ordered locus">EBL_c02160</name>
</gene>
<feature type="domain" description="Phosphoribosyltransferase" evidence="2">
    <location>
        <begin position="158"/>
        <end position="224"/>
    </location>
</feature>
<dbReference type="PANTHER" id="PTHR47505:SF1">
    <property type="entry name" value="DNA UTILIZATION PROTEIN YHGH"/>
    <property type="match status" value="1"/>
</dbReference>
<reference evidence="3 4" key="1">
    <citation type="journal article" date="2012" name="J. Bacteriol.">
        <title>Complete genome sequence of the B12-producing Shimwellia blattae strain DSM 4481, isolated from a cockroach.</title>
        <authorList>
            <person name="Brzuszkiewicz E."/>
            <person name="Waschkowitz T."/>
            <person name="Wiezer A."/>
            <person name="Daniel R."/>
        </authorList>
    </citation>
    <scope>NUCLEOTIDE SEQUENCE [LARGE SCALE GENOMIC DNA]</scope>
    <source>
        <strain evidence="4">ATCC 29907 / DSM 4481 / JCM 1650 / NBRC 105725 / CDC 9005-74</strain>
    </source>
</reference>
<name>I2B497_SHIBC</name>
<dbReference type="KEGG" id="ebt:EBL_c02160"/>
<dbReference type="HOGENOM" id="CLU_054549_0_2_6"/>
<dbReference type="Pfam" id="PF00156">
    <property type="entry name" value="Pribosyltran"/>
    <property type="match status" value="1"/>
</dbReference>
<dbReference type="OrthoDB" id="9793412at2"/>
<evidence type="ECO:0000313" key="4">
    <source>
        <dbReference type="Proteomes" id="UP000001955"/>
    </source>
</evidence>
<proteinExistence type="inferred from homology"/>
<evidence type="ECO:0000259" key="2">
    <source>
        <dbReference type="Pfam" id="PF00156"/>
    </source>
</evidence>
<sequence length="226" mass="25789">MLTIPGLCWLCAMPLHQSHWGICSYCQRALAPPPCCPCCGLPAISGALPCGRCLLRPPPWQRLVMVDDYRPPLRRAVQQFKFNRVTALAPALARLMLLRILAERRSRHLPRVDLILAVPLHHHRAWRRGYNQSDLLARYLARWTGCSYVPGGLRRVKSTRVQHRLSAPLRRRNLRRAFSLEIPVQHRHIAIVDDVVTTGSTVAEITRLLMRHGAATVQIWCLCRTL</sequence>
<dbReference type="NCBIfam" id="NF008616">
    <property type="entry name" value="PRK11595.1"/>
    <property type="match status" value="1"/>
</dbReference>
<dbReference type="EMBL" id="CP001560">
    <property type="protein sequence ID" value="AFJ45351.1"/>
    <property type="molecule type" value="Genomic_DNA"/>
</dbReference>
<accession>K6WFI5</accession>
<dbReference type="Gene3D" id="3.40.50.2020">
    <property type="match status" value="1"/>
</dbReference>
<dbReference type="RefSeq" id="WP_002440534.1">
    <property type="nucleotide sequence ID" value="NC_017910.1"/>
</dbReference>
<dbReference type="CDD" id="cd06223">
    <property type="entry name" value="PRTases_typeI"/>
    <property type="match status" value="1"/>
</dbReference>
<dbReference type="InterPro" id="IPR000836">
    <property type="entry name" value="PRTase_dom"/>
</dbReference>
<dbReference type="InterPro" id="IPR051910">
    <property type="entry name" value="ComF/GntX_DNA_util-trans"/>
</dbReference>
<dbReference type="AlphaFoldDB" id="I2B497"/>
<evidence type="ECO:0000313" key="3">
    <source>
        <dbReference type="EMBL" id="AFJ45351.1"/>
    </source>
</evidence>
<protein>
    <submittedName>
        <fullName evidence="3">Protein GntX</fullName>
    </submittedName>
</protein>
<dbReference type="STRING" id="630626.EBL_c02160"/>
<dbReference type="Proteomes" id="UP000001955">
    <property type="component" value="Chromosome"/>
</dbReference>